<dbReference type="PROSITE" id="PS00211">
    <property type="entry name" value="ABC_TRANSPORTER_1"/>
    <property type="match status" value="1"/>
</dbReference>
<dbReference type="InterPro" id="IPR050107">
    <property type="entry name" value="ABC_carbohydrate_import_ATPase"/>
</dbReference>
<dbReference type="STRING" id="679936.Sulac_2188"/>
<dbReference type="CDD" id="cd03216">
    <property type="entry name" value="ABC_Carb_Monos_I"/>
    <property type="match status" value="1"/>
</dbReference>
<evidence type="ECO:0000256" key="2">
    <source>
        <dbReference type="ARBA" id="ARBA00022840"/>
    </source>
</evidence>
<keyword evidence="2 4" id="KW-0067">ATP-binding</keyword>
<dbReference type="SUPFAM" id="SSF52540">
    <property type="entry name" value="P-loop containing nucleoside triphosphate hydrolases"/>
    <property type="match status" value="1"/>
</dbReference>
<dbReference type="PATRIC" id="fig|679936.5.peg.2262"/>
<reference evidence="4 5" key="2">
    <citation type="journal article" date="2012" name="Stand. Genomic Sci.">
        <title>Complete genome sequence of the moderately thermophilic mineral-sulfide-oxidizing firmicute Sulfobacillus acidophilus type strain (NAL(T)).</title>
        <authorList>
            <person name="Anderson I."/>
            <person name="Chertkov O."/>
            <person name="Chen A."/>
            <person name="Saunders E."/>
            <person name="Lapidus A."/>
            <person name="Nolan M."/>
            <person name="Lucas S."/>
            <person name="Hammon N."/>
            <person name="Deshpande S."/>
            <person name="Cheng J.F."/>
            <person name="Han C."/>
            <person name="Tapia R."/>
            <person name="Goodwin L.A."/>
            <person name="Pitluck S."/>
            <person name="Liolios K."/>
            <person name="Pagani I."/>
            <person name="Ivanova N."/>
            <person name="Mikhailova N."/>
            <person name="Pati A."/>
            <person name="Palaniappan K."/>
            <person name="Land M."/>
            <person name="Pan C."/>
            <person name="Rohde M."/>
            <person name="Pukall R."/>
            <person name="Goker M."/>
            <person name="Detter J.C."/>
            <person name="Woyke T."/>
            <person name="Bristow J."/>
            <person name="Eisen J.A."/>
            <person name="Markowitz V."/>
            <person name="Hugenholtz P."/>
            <person name="Kyrpides N.C."/>
            <person name="Klenk H.P."/>
            <person name="Mavromatis K."/>
        </authorList>
    </citation>
    <scope>NUCLEOTIDE SEQUENCE [LARGE SCALE GENOMIC DNA]</scope>
    <source>
        <strain evidence="5">ATCC 700253 / DSM 10332 / NAL</strain>
    </source>
</reference>
<sequence>MDNESPQTPLLSIRNLSKSFGPIKAVNNVSLDIMVGEVVGLVGDNAAGKSTFLSLLTGYHRKDTGEFIYRGKPVSVSSPRESRNRLKIEMVYQNLSLAPDLPVWQNMFLGEERRRFGVFNDRKAMVSDADKVLQELNAKARATDIVGTLSGGEQQLVAIGRALLFERDLIIMDEPTAAISVAKIEDVLRLIVQLKSRGKSVILVSHRLEDVLTVADRIVVFSHGTVKSILPNRHLNISDLIQVMFDRKKEATDNAEN</sequence>
<dbReference type="InterPro" id="IPR003593">
    <property type="entry name" value="AAA+_ATPase"/>
</dbReference>
<evidence type="ECO:0000313" key="4">
    <source>
        <dbReference type="EMBL" id="AEW05665.1"/>
    </source>
</evidence>
<accession>G8TTJ9</accession>
<dbReference type="PROSITE" id="PS50893">
    <property type="entry name" value="ABC_TRANSPORTER_2"/>
    <property type="match status" value="1"/>
</dbReference>
<dbReference type="EMBL" id="CP003179">
    <property type="protein sequence ID" value="AEW05665.1"/>
    <property type="molecule type" value="Genomic_DNA"/>
</dbReference>
<evidence type="ECO:0000256" key="1">
    <source>
        <dbReference type="ARBA" id="ARBA00022741"/>
    </source>
</evidence>
<dbReference type="PANTHER" id="PTHR43790:SF8">
    <property type="entry name" value="SUGAR ABC TRANSPORTER ATP-BINDING PROTEIN"/>
    <property type="match status" value="1"/>
</dbReference>
<dbReference type="Proteomes" id="UP000005439">
    <property type="component" value="Chromosome"/>
</dbReference>
<reference evidence="5" key="1">
    <citation type="submission" date="2011-12" db="EMBL/GenBank/DDBJ databases">
        <title>The complete genome of chromosome of Sulfobacillus acidophilus DSM 10332.</title>
        <authorList>
            <person name="Lucas S."/>
            <person name="Han J."/>
            <person name="Lapidus A."/>
            <person name="Bruce D."/>
            <person name="Goodwin L."/>
            <person name="Pitluck S."/>
            <person name="Peters L."/>
            <person name="Kyrpides N."/>
            <person name="Mavromatis K."/>
            <person name="Ivanova N."/>
            <person name="Mikhailova N."/>
            <person name="Chertkov O."/>
            <person name="Saunders E."/>
            <person name="Detter J.C."/>
            <person name="Tapia R."/>
            <person name="Han C."/>
            <person name="Land M."/>
            <person name="Hauser L."/>
            <person name="Markowitz V."/>
            <person name="Cheng J.-F."/>
            <person name="Hugenholtz P."/>
            <person name="Woyke T."/>
            <person name="Wu D."/>
            <person name="Pukall R."/>
            <person name="Gehrich-Schroeter G."/>
            <person name="Schneider S."/>
            <person name="Klenk H.-P."/>
            <person name="Eisen J.A."/>
        </authorList>
    </citation>
    <scope>NUCLEOTIDE SEQUENCE [LARGE SCALE GENOMIC DNA]</scope>
    <source>
        <strain evidence="5">ATCC 700253 / DSM 10332 / NAL</strain>
    </source>
</reference>
<name>G8TTJ9_SULAD</name>
<dbReference type="InterPro" id="IPR017871">
    <property type="entry name" value="ABC_transporter-like_CS"/>
</dbReference>
<dbReference type="InterPro" id="IPR003439">
    <property type="entry name" value="ABC_transporter-like_ATP-bd"/>
</dbReference>
<gene>
    <name evidence="4" type="ordered locus">Sulac_2188</name>
</gene>
<dbReference type="Pfam" id="PF00005">
    <property type="entry name" value="ABC_tran"/>
    <property type="match status" value="1"/>
</dbReference>
<protein>
    <submittedName>
        <fullName evidence="4">Monosaccharide ABC transporter ATP-binding protein, CUT2 family</fullName>
        <ecNumber evidence="4">3.6.3.17</ecNumber>
    </submittedName>
</protein>
<keyword evidence="5" id="KW-1185">Reference proteome</keyword>
<dbReference type="PANTHER" id="PTHR43790">
    <property type="entry name" value="CARBOHYDRATE TRANSPORT ATP-BINDING PROTEIN MG119-RELATED"/>
    <property type="match status" value="1"/>
</dbReference>
<dbReference type="HOGENOM" id="CLU_000604_1_2_9"/>
<keyword evidence="1" id="KW-0547">Nucleotide-binding</keyword>
<dbReference type="GO" id="GO:0005524">
    <property type="term" value="F:ATP binding"/>
    <property type="evidence" value="ECO:0007669"/>
    <property type="project" value="UniProtKB-KW"/>
</dbReference>
<proteinExistence type="predicted"/>
<dbReference type="InterPro" id="IPR027417">
    <property type="entry name" value="P-loop_NTPase"/>
</dbReference>
<dbReference type="Gene3D" id="3.40.50.300">
    <property type="entry name" value="P-loop containing nucleotide triphosphate hydrolases"/>
    <property type="match status" value="1"/>
</dbReference>
<dbReference type="GO" id="GO:0016887">
    <property type="term" value="F:ATP hydrolysis activity"/>
    <property type="evidence" value="ECO:0007669"/>
    <property type="project" value="InterPro"/>
</dbReference>
<dbReference type="KEGG" id="sap:Sulac_2188"/>
<dbReference type="EC" id="3.6.3.17" evidence="4"/>
<dbReference type="SMART" id="SM00382">
    <property type="entry name" value="AAA"/>
    <property type="match status" value="1"/>
</dbReference>
<evidence type="ECO:0000313" key="5">
    <source>
        <dbReference type="Proteomes" id="UP000005439"/>
    </source>
</evidence>
<organism evidence="4 5">
    <name type="scientific">Sulfobacillus acidophilus (strain ATCC 700253 / DSM 10332 / NAL)</name>
    <dbReference type="NCBI Taxonomy" id="679936"/>
    <lineage>
        <taxon>Bacteria</taxon>
        <taxon>Bacillati</taxon>
        <taxon>Bacillota</taxon>
        <taxon>Clostridia</taxon>
        <taxon>Eubacteriales</taxon>
        <taxon>Clostridiales Family XVII. Incertae Sedis</taxon>
        <taxon>Sulfobacillus</taxon>
    </lineage>
</organism>
<feature type="domain" description="ABC transporter" evidence="3">
    <location>
        <begin position="11"/>
        <end position="248"/>
    </location>
</feature>
<dbReference type="AlphaFoldDB" id="G8TTJ9"/>
<evidence type="ECO:0000259" key="3">
    <source>
        <dbReference type="PROSITE" id="PS50893"/>
    </source>
</evidence>
<keyword evidence="4" id="KW-0378">Hydrolase</keyword>